<dbReference type="Gene3D" id="3.30.70.330">
    <property type="match status" value="1"/>
</dbReference>
<accession>A0A2H0LKS2</accession>
<evidence type="ECO:0000313" key="4">
    <source>
        <dbReference type="EMBL" id="PIQ85012.1"/>
    </source>
</evidence>
<dbReference type="InterPro" id="IPR012677">
    <property type="entry name" value="Nucleotide-bd_a/b_plait_sf"/>
</dbReference>
<evidence type="ECO:0000256" key="2">
    <source>
        <dbReference type="SAM" id="MobiDB-lite"/>
    </source>
</evidence>
<feature type="compositionally biased region" description="Basic and acidic residues" evidence="2">
    <location>
        <begin position="74"/>
        <end position="94"/>
    </location>
</feature>
<dbReference type="Pfam" id="PF00076">
    <property type="entry name" value="RRM_1"/>
    <property type="match status" value="1"/>
</dbReference>
<dbReference type="InterPro" id="IPR000504">
    <property type="entry name" value="RRM_dom"/>
</dbReference>
<evidence type="ECO:0000313" key="5">
    <source>
        <dbReference type="Proteomes" id="UP000230859"/>
    </source>
</evidence>
<dbReference type="GO" id="GO:0003723">
    <property type="term" value="F:RNA binding"/>
    <property type="evidence" value="ECO:0007669"/>
    <property type="project" value="UniProtKB-KW"/>
</dbReference>
<dbReference type="EMBL" id="PCVY01000076">
    <property type="protein sequence ID" value="PIQ85012.1"/>
    <property type="molecule type" value="Genomic_DNA"/>
</dbReference>
<dbReference type="CDD" id="cd21608">
    <property type="entry name" value="RRM2_NsCP33_like"/>
    <property type="match status" value="1"/>
</dbReference>
<gene>
    <name evidence="4" type="ORF">COV74_10460</name>
</gene>
<dbReference type="PANTHER" id="PTHR48027">
    <property type="entry name" value="HETEROGENEOUS NUCLEAR RIBONUCLEOPROTEIN 87F-RELATED"/>
    <property type="match status" value="1"/>
</dbReference>
<dbReference type="InterPro" id="IPR048289">
    <property type="entry name" value="RRM2_NsCP33-like"/>
</dbReference>
<dbReference type="PROSITE" id="PS50102">
    <property type="entry name" value="RRM"/>
    <property type="match status" value="1"/>
</dbReference>
<dbReference type="SUPFAM" id="SSF54928">
    <property type="entry name" value="RNA-binding domain, RBD"/>
    <property type="match status" value="1"/>
</dbReference>
<feature type="region of interest" description="Disordered" evidence="2">
    <location>
        <begin position="71"/>
        <end position="125"/>
    </location>
</feature>
<organism evidence="4 5">
    <name type="scientific">Candidatus Abzuiibacterium crystallinum</name>
    <dbReference type="NCBI Taxonomy" id="1974748"/>
    <lineage>
        <taxon>Bacteria</taxon>
        <taxon>Pseudomonadati</taxon>
        <taxon>Candidatus Omnitrophota</taxon>
        <taxon>Candidatus Abzuiibacterium</taxon>
    </lineage>
</organism>
<feature type="domain" description="RRM" evidence="3">
    <location>
        <begin position="3"/>
        <end position="80"/>
    </location>
</feature>
<name>A0A2H0LKS2_9BACT</name>
<protein>
    <submittedName>
        <fullName evidence="4">RNA-binding protein</fullName>
    </submittedName>
</protein>
<sequence length="125" mass="13831">MQSKLYVGNLSYNATEEELRKLFEPFGQIQSINIITDRFTGQSKGFAFVEMSSGEEAEKALQLEGTDFLGRHLHISEAKPQEPRGRSGGFRDGKSSGGHFHRGKRGDRRQGGGGGGQKKGPNWKY</sequence>
<dbReference type="Proteomes" id="UP000230859">
    <property type="component" value="Unassembled WGS sequence"/>
</dbReference>
<reference evidence="4 5" key="1">
    <citation type="submission" date="2017-09" db="EMBL/GenBank/DDBJ databases">
        <title>Depth-based differentiation of microbial function through sediment-hosted aquifers and enrichment of novel symbionts in the deep terrestrial subsurface.</title>
        <authorList>
            <person name="Probst A.J."/>
            <person name="Ladd B."/>
            <person name="Jarett J.K."/>
            <person name="Geller-Mcgrath D.E."/>
            <person name="Sieber C.M."/>
            <person name="Emerson J.B."/>
            <person name="Anantharaman K."/>
            <person name="Thomas B.C."/>
            <person name="Malmstrom R."/>
            <person name="Stieglmeier M."/>
            <person name="Klingl A."/>
            <person name="Woyke T."/>
            <person name="Ryan C.M."/>
            <person name="Banfield J.F."/>
        </authorList>
    </citation>
    <scope>NUCLEOTIDE SEQUENCE [LARGE SCALE GENOMIC DNA]</scope>
    <source>
        <strain evidence="4">CG11_big_fil_rev_8_21_14_0_20_45_26</strain>
    </source>
</reference>
<comment type="caution">
    <text evidence="4">The sequence shown here is derived from an EMBL/GenBank/DDBJ whole genome shotgun (WGS) entry which is preliminary data.</text>
</comment>
<dbReference type="AlphaFoldDB" id="A0A2H0LKS2"/>
<keyword evidence="1" id="KW-0694">RNA-binding</keyword>
<dbReference type="SMART" id="SM00360">
    <property type="entry name" value="RRM"/>
    <property type="match status" value="1"/>
</dbReference>
<dbReference type="InterPro" id="IPR035979">
    <property type="entry name" value="RBD_domain_sf"/>
</dbReference>
<dbReference type="InterPro" id="IPR052462">
    <property type="entry name" value="SLIRP/GR-RBP-like"/>
</dbReference>
<evidence type="ECO:0000259" key="3">
    <source>
        <dbReference type="PROSITE" id="PS50102"/>
    </source>
</evidence>
<proteinExistence type="predicted"/>
<evidence type="ECO:0000256" key="1">
    <source>
        <dbReference type="ARBA" id="ARBA00022884"/>
    </source>
</evidence>